<feature type="region of interest" description="Disordered" evidence="5">
    <location>
        <begin position="74"/>
        <end position="126"/>
    </location>
</feature>
<comment type="subcellular location">
    <subcellularLocation>
        <location evidence="1">Nucleus</location>
        <location evidence="1">Nucleolus</location>
    </subcellularLocation>
</comment>
<name>A0A812I051_9DINO</name>
<feature type="compositionally biased region" description="Basic and acidic residues" evidence="5">
    <location>
        <begin position="442"/>
        <end position="453"/>
    </location>
</feature>
<keyword evidence="3" id="KW-0175">Coiled coil</keyword>
<dbReference type="PANTHER" id="PTHR12202:SF0">
    <property type="entry name" value="ESF1 HOMOLOG"/>
    <property type="match status" value="1"/>
</dbReference>
<evidence type="ECO:0000259" key="6">
    <source>
        <dbReference type="Pfam" id="PF08159"/>
    </source>
</evidence>
<dbReference type="Pfam" id="PF08159">
    <property type="entry name" value="NUC153"/>
    <property type="match status" value="1"/>
</dbReference>
<dbReference type="Pfam" id="PF25121">
    <property type="entry name" value="RRM_ESF1"/>
    <property type="match status" value="1"/>
</dbReference>
<dbReference type="InterPro" id="IPR056750">
    <property type="entry name" value="RRM_ESF1"/>
</dbReference>
<gene>
    <name evidence="8" type="primary">ESF1</name>
    <name evidence="8" type="ORF">SNAT2548_LOCUS2254</name>
</gene>
<feature type="compositionally biased region" description="Basic and acidic residues" evidence="5">
    <location>
        <begin position="394"/>
        <end position="405"/>
    </location>
</feature>
<dbReference type="InterPro" id="IPR012580">
    <property type="entry name" value="NUC153"/>
</dbReference>
<feature type="region of interest" description="Disordered" evidence="5">
    <location>
        <begin position="525"/>
        <end position="626"/>
    </location>
</feature>
<feature type="domain" description="ESF1 RRM" evidence="7">
    <location>
        <begin position="131"/>
        <end position="278"/>
    </location>
</feature>
<feature type="region of interest" description="Disordered" evidence="5">
    <location>
        <begin position="33"/>
        <end position="56"/>
    </location>
</feature>
<dbReference type="InterPro" id="IPR039754">
    <property type="entry name" value="Esf1"/>
</dbReference>
<protein>
    <submittedName>
        <fullName evidence="8">ESF1 protein</fullName>
    </submittedName>
</protein>
<comment type="similarity">
    <text evidence="2">Belongs to the ESF1 family.</text>
</comment>
<sequence>MERFDTSKDPRFKRAPRHVRRVQVDGRFARMFKDKQFVETPQVDSRGQRLSRKAGKQKLQEFYDLAGVETDKGISRKDQAELDSEADLPEELEEESAVEDEDDESEEADEDPQSSSAWNVAQENVPKGDATRRLAVMGCDWDHVAAGDLMVMFRTYLSTARSKNQAGNVQKISVYPSDYGLQRTQREAVEGPLIADEMTRPHIDEDNEEAEQEALRRYQMDRTKYFWALVECDSESTAAWLYDEMDGIEADGICPATLDLRFVPDDLVPPHEASSVATEVPKKFSGPAMLRSATGHTKVKCTWDEAPPQRKKDLMKKRFSAAELADMDLRDYLASSSESEAGAKGAAAQELKALVANSESEGGEGGEAGESDSDTQKPSKELGNMEATFNLKTTRLEEELAERAQKQGGRGVHTLGSEQPQSSWQKYLDKRKEKRREKRQKAKEERAKLKESIAQETGKIKGHKRQDSSKEEPAGDLELLVEPPEMEERSFNLRGPQRQAHDHGLKDSNAFQMDVHDRRLEKVLSSADFEIDPTNPEFRKSDGMSALLREKRKRKSDRSAKAGSTNSATGMSAGKEAPLPSLQSAGLAETTSSTGLQIFASQKRPARHVSKQEPAKAPKKTRKKAK</sequence>
<keyword evidence="9" id="KW-1185">Reference proteome</keyword>
<reference evidence="8" key="1">
    <citation type="submission" date="2021-02" db="EMBL/GenBank/DDBJ databases">
        <authorList>
            <person name="Dougan E. K."/>
            <person name="Rhodes N."/>
            <person name="Thang M."/>
            <person name="Chan C."/>
        </authorList>
    </citation>
    <scope>NUCLEOTIDE SEQUENCE</scope>
</reference>
<feature type="compositionally biased region" description="Basic residues" evidence="5">
    <location>
        <begin position="432"/>
        <end position="441"/>
    </location>
</feature>
<proteinExistence type="inferred from homology"/>
<dbReference type="OrthoDB" id="431825at2759"/>
<accession>A0A812I051</accession>
<evidence type="ECO:0000256" key="4">
    <source>
        <dbReference type="ARBA" id="ARBA00023242"/>
    </source>
</evidence>
<dbReference type="AlphaFoldDB" id="A0A812I051"/>
<dbReference type="GO" id="GO:0005730">
    <property type="term" value="C:nucleolus"/>
    <property type="evidence" value="ECO:0007669"/>
    <property type="project" value="UniProtKB-SubCell"/>
</dbReference>
<evidence type="ECO:0000313" key="9">
    <source>
        <dbReference type="Proteomes" id="UP000604046"/>
    </source>
</evidence>
<evidence type="ECO:0000256" key="1">
    <source>
        <dbReference type="ARBA" id="ARBA00004604"/>
    </source>
</evidence>
<dbReference type="EMBL" id="CAJNDS010000127">
    <property type="protein sequence ID" value="CAE6967072.1"/>
    <property type="molecule type" value="Genomic_DNA"/>
</dbReference>
<dbReference type="GO" id="GO:0006364">
    <property type="term" value="P:rRNA processing"/>
    <property type="evidence" value="ECO:0007669"/>
    <property type="project" value="InterPro"/>
</dbReference>
<feature type="compositionally biased region" description="Polar residues" evidence="5">
    <location>
        <begin position="416"/>
        <end position="425"/>
    </location>
</feature>
<feature type="compositionally biased region" description="Basic residues" evidence="5">
    <location>
        <begin position="617"/>
        <end position="626"/>
    </location>
</feature>
<feature type="domain" description="NUC153" evidence="6">
    <location>
        <begin position="517"/>
        <end position="544"/>
    </location>
</feature>
<comment type="caution">
    <text evidence="8">The sequence shown here is derived from an EMBL/GenBank/DDBJ whole genome shotgun (WGS) entry which is preliminary data.</text>
</comment>
<evidence type="ECO:0000256" key="2">
    <source>
        <dbReference type="ARBA" id="ARBA00009087"/>
    </source>
</evidence>
<dbReference type="GO" id="GO:0003723">
    <property type="term" value="F:RNA binding"/>
    <property type="evidence" value="ECO:0007669"/>
    <property type="project" value="TreeGrafter"/>
</dbReference>
<feature type="compositionally biased region" description="Acidic residues" evidence="5">
    <location>
        <begin position="81"/>
        <end position="112"/>
    </location>
</feature>
<keyword evidence="4" id="KW-0539">Nucleus</keyword>
<evidence type="ECO:0000256" key="3">
    <source>
        <dbReference type="ARBA" id="ARBA00023054"/>
    </source>
</evidence>
<feature type="region of interest" description="Disordered" evidence="5">
    <location>
        <begin position="358"/>
        <end position="512"/>
    </location>
</feature>
<organism evidence="8 9">
    <name type="scientific">Symbiodinium natans</name>
    <dbReference type="NCBI Taxonomy" id="878477"/>
    <lineage>
        <taxon>Eukaryota</taxon>
        <taxon>Sar</taxon>
        <taxon>Alveolata</taxon>
        <taxon>Dinophyceae</taxon>
        <taxon>Suessiales</taxon>
        <taxon>Symbiodiniaceae</taxon>
        <taxon>Symbiodinium</taxon>
    </lineage>
</organism>
<evidence type="ECO:0000313" key="8">
    <source>
        <dbReference type="EMBL" id="CAE6967072.1"/>
    </source>
</evidence>
<dbReference type="PANTHER" id="PTHR12202">
    <property type="entry name" value="ESF1 HOMOLOG"/>
    <property type="match status" value="1"/>
</dbReference>
<feature type="compositionally biased region" description="Polar residues" evidence="5">
    <location>
        <begin position="581"/>
        <end position="600"/>
    </location>
</feature>
<evidence type="ECO:0000256" key="5">
    <source>
        <dbReference type="SAM" id="MobiDB-lite"/>
    </source>
</evidence>
<evidence type="ECO:0000259" key="7">
    <source>
        <dbReference type="Pfam" id="PF25121"/>
    </source>
</evidence>
<dbReference type="Proteomes" id="UP000604046">
    <property type="component" value="Unassembled WGS sequence"/>
</dbReference>
<feature type="compositionally biased region" description="Acidic residues" evidence="5">
    <location>
        <begin position="361"/>
        <end position="373"/>
    </location>
</feature>